<dbReference type="EMBL" id="CP035232">
    <property type="protein sequence ID" value="QAT67012.1"/>
    <property type="molecule type" value="Genomic_DNA"/>
</dbReference>
<dbReference type="Pfam" id="PF01381">
    <property type="entry name" value="HTH_3"/>
    <property type="match status" value="1"/>
</dbReference>
<dbReference type="CDD" id="cd00093">
    <property type="entry name" value="HTH_XRE"/>
    <property type="match status" value="1"/>
</dbReference>
<accession>A0AAJ3Z2Z8</accession>
<organism evidence="2 3">
    <name type="scientific">Bacillus glycinifermentans</name>
    <dbReference type="NCBI Taxonomy" id="1664069"/>
    <lineage>
        <taxon>Bacteria</taxon>
        <taxon>Bacillati</taxon>
        <taxon>Bacillota</taxon>
        <taxon>Bacilli</taxon>
        <taxon>Bacillales</taxon>
        <taxon>Bacillaceae</taxon>
        <taxon>Bacillus</taxon>
    </lineage>
</organism>
<evidence type="ECO:0000313" key="2">
    <source>
        <dbReference type="EMBL" id="QAT67012.1"/>
    </source>
</evidence>
<feature type="domain" description="HTH cro/C1-type" evidence="1">
    <location>
        <begin position="10"/>
        <end position="64"/>
    </location>
</feature>
<dbReference type="Proteomes" id="UP000288675">
    <property type="component" value="Chromosome"/>
</dbReference>
<evidence type="ECO:0000313" key="3">
    <source>
        <dbReference type="Proteomes" id="UP000288675"/>
    </source>
</evidence>
<dbReference type="SUPFAM" id="SSF47413">
    <property type="entry name" value="lambda repressor-like DNA-binding domains"/>
    <property type="match status" value="1"/>
</dbReference>
<dbReference type="InterPro" id="IPR001387">
    <property type="entry name" value="Cro/C1-type_HTH"/>
</dbReference>
<dbReference type="PROSITE" id="PS50943">
    <property type="entry name" value="HTH_CROC1"/>
    <property type="match status" value="1"/>
</dbReference>
<dbReference type="Gene3D" id="1.10.260.40">
    <property type="entry name" value="lambda repressor-like DNA-binding domains"/>
    <property type="match status" value="1"/>
</dbReference>
<protein>
    <submittedName>
        <fullName evidence="2">XRE family transcriptional regulator</fullName>
    </submittedName>
</protein>
<evidence type="ECO:0000259" key="1">
    <source>
        <dbReference type="PROSITE" id="PS50943"/>
    </source>
</evidence>
<dbReference type="SMART" id="SM00530">
    <property type="entry name" value="HTH_XRE"/>
    <property type="match status" value="1"/>
</dbReference>
<dbReference type="InterPro" id="IPR010982">
    <property type="entry name" value="Lambda_DNA-bd_dom_sf"/>
</dbReference>
<gene>
    <name evidence="2" type="ORF">EQZ20_20440</name>
</gene>
<proteinExistence type="predicted"/>
<sequence>MMQVPLYKEIEKIRKDKGITKTHISRSFNKTPAWYSAISKGKRQLKADDLEKMAEILGVAPKDFFK</sequence>
<reference evidence="2 3" key="1">
    <citation type="submission" date="2019-01" db="EMBL/GenBank/DDBJ databases">
        <title>Genome sequence of Bacillus glycinifermentans SRCM103574.</title>
        <authorList>
            <person name="Kong H.-J."/>
            <person name="Jeong S.-Y."/>
            <person name="Jeong D.-Y."/>
        </authorList>
    </citation>
    <scope>NUCLEOTIDE SEQUENCE [LARGE SCALE GENOMIC DNA]</scope>
    <source>
        <strain evidence="2 3">SRCM103574</strain>
    </source>
</reference>
<dbReference type="GO" id="GO:0003677">
    <property type="term" value="F:DNA binding"/>
    <property type="evidence" value="ECO:0007669"/>
    <property type="project" value="InterPro"/>
</dbReference>
<name>A0AAJ3Z2Z8_9BACI</name>
<dbReference type="AlphaFoldDB" id="A0AAJ3Z2Z8"/>